<feature type="repeat" description="PPR" evidence="3">
    <location>
        <begin position="680"/>
        <end position="714"/>
    </location>
</feature>
<gene>
    <name evidence="4" type="ORF">RCOM_1394930</name>
</gene>
<dbReference type="PANTHER" id="PTHR47933">
    <property type="entry name" value="PENTATRICOPEPTIDE REPEAT-CONTAINING PROTEIN 1, MITOCHONDRIAL"/>
    <property type="match status" value="1"/>
</dbReference>
<dbReference type="OrthoDB" id="185373at2759"/>
<dbReference type="Proteomes" id="UP000008311">
    <property type="component" value="Unassembled WGS sequence"/>
</dbReference>
<dbReference type="Pfam" id="PF12854">
    <property type="entry name" value="PPR_1"/>
    <property type="match status" value="2"/>
</dbReference>
<sequence>MQPIKQASKSRRALLFSKLLFNYNNSALSQSSSSLFNNNNGTRLPFLCYYHYYSTLSAIPIQQINFHPNYTYKHVVQSFKEWFKTQNNGFLDRVFEILSNQDEVDELALSQLGLRLTESLVLDVLHYGNSKKDVLSCLKFFDWAGRQSGFYHTRATFHAIFKILSKAKLMQLMLDFLDNYMKHRFANHKLGYGFYSTLIMGYSVAGKPQVALQLFGKMRFLGRDLDAFAYHILLNSLVEECCFDAVDDIAKQISIRGFESHITHSIVVKSFCKQRMLDEAEAYLRRMILQGESGNGAAVGILVGAFCQKGQFEKAGQLIEEFRELRVVPLYPAYGVWLRNLVQKGKLDGALDFFQQKKTLESYVPEIFHYNALLCRLLKENRLTEACDLLMEMMEDGFSPDKVTMNAALSFFCKAGMVDVALDLYNCKSEFGLSPSTMTCNYLINSLCREGNVDDAYHVLKSSSEHGYFPGKRAFSMLTDALHREGKVEMMNELFFWALERNFIPSDSMYDKFISALCKARRLEDGYLIHGELNRFNRVAKKSTYSNLIHGFNKFNRGDIAARLLIEMQDKGHLPARTLFRAVIRSLCEMDDPETRFFNYLDMQLSRRDPNCQIYNFFIDGAGHAKKPDIARKVFEMMQRSGIEPNQSTNILMLQSYLKSERISDALNFFDAVGQRRKIGRKLYNTMVVGLCKVNKVDSALSFFLEMQSNGMVPSVECYEVLIMLLCSNKRYSTAITLITDLEKFGRRVTSFIGNILLLHSLKSDELYDAWLQVREVQNETSLNLLILGQIIGAFAGRLKLSQQIDNLEEVIEQCFPLDLYTYNMLMRRLSMSNIDHARELFDRICQKGYEPNHWTYDILVHGLFKNGRIGEARRWVDEMFRKGFSPSGRTKSLM</sequence>
<dbReference type="KEGG" id="rcu:8279870"/>
<evidence type="ECO:0000256" key="3">
    <source>
        <dbReference type="PROSITE-ProRule" id="PRU00708"/>
    </source>
</evidence>
<keyword evidence="5" id="KW-1185">Reference proteome</keyword>
<comment type="similarity">
    <text evidence="1">Belongs to the PPR family. P subfamily.</text>
</comment>
<dbReference type="STRING" id="3988.B9T2W5"/>
<proteinExistence type="inferred from homology"/>
<name>B9T2W5_RICCO</name>
<evidence type="ECO:0000256" key="2">
    <source>
        <dbReference type="ARBA" id="ARBA00022737"/>
    </source>
</evidence>
<dbReference type="EMBL" id="EQ974394">
    <property type="protein sequence ID" value="EEF29801.1"/>
    <property type="molecule type" value="Genomic_DNA"/>
</dbReference>
<feature type="repeat" description="PPR" evidence="3">
    <location>
        <begin position="401"/>
        <end position="435"/>
    </location>
</feature>
<protein>
    <submittedName>
        <fullName evidence="4">Pentatricopeptide repeat-containing protein, putative</fullName>
    </submittedName>
</protein>
<dbReference type="InterPro" id="IPR051240">
    <property type="entry name" value="Mito_RNA-Proc/Resp"/>
</dbReference>
<dbReference type="PANTHER" id="PTHR47933:SF32">
    <property type="entry name" value="OS06G0152500 PROTEIN"/>
    <property type="match status" value="1"/>
</dbReference>
<feature type="repeat" description="PPR" evidence="3">
    <location>
        <begin position="436"/>
        <end position="470"/>
    </location>
</feature>
<dbReference type="GO" id="GO:0003729">
    <property type="term" value="F:mRNA binding"/>
    <property type="evidence" value="ECO:0000318"/>
    <property type="project" value="GO_Central"/>
</dbReference>
<dbReference type="NCBIfam" id="TIGR00756">
    <property type="entry name" value="PPR"/>
    <property type="match status" value="6"/>
</dbReference>
<dbReference type="PROSITE" id="PS51375">
    <property type="entry name" value="PPR"/>
    <property type="match status" value="9"/>
</dbReference>
<feature type="repeat" description="PPR" evidence="3">
    <location>
        <begin position="853"/>
        <end position="887"/>
    </location>
</feature>
<feature type="repeat" description="PPR" evidence="3">
    <location>
        <begin position="295"/>
        <end position="329"/>
    </location>
</feature>
<feature type="repeat" description="PPR" evidence="3">
    <location>
        <begin position="366"/>
        <end position="400"/>
    </location>
</feature>
<feature type="repeat" description="PPR" evidence="3">
    <location>
        <begin position="611"/>
        <end position="645"/>
    </location>
</feature>
<dbReference type="eggNOG" id="KOG4197">
    <property type="taxonomic scope" value="Eukaryota"/>
</dbReference>
<dbReference type="InParanoid" id="B9T2W5"/>
<dbReference type="FunCoup" id="B9T2W5">
    <property type="interactions" value="824"/>
</dbReference>
<dbReference type="InterPro" id="IPR011990">
    <property type="entry name" value="TPR-like_helical_dom_sf"/>
</dbReference>
<evidence type="ECO:0000256" key="1">
    <source>
        <dbReference type="ARBA" id="ARBA00007626"/>
    </source>
</evidence>
<organism evidence="4 5">
    <name type="scientific">Ricinus communis</name>
    <name type="common">Castor bean</name>
    <dbReference type="NCBI Taxonomy" id="3988"/>
    <lineage>
        <taxon>Eukaryota</taxon>
        <taxon>Viridiplantae</taxon>
        <taxon>Streptophyta</taxon>
        <taxon>Embryophyta</taxon>
        <taxon>Tracheophyta</taxon>
        <taxon>Spermatophyta</taxon>
        <taxon>Magnoliopsida</taxon>
        <taxon>eudicotyledons</taxon>
        <taxon>Gunneridae</taxon>
        <taxon>Pentapetalae</taxon>
        <taxon>rosids</taxon>
        <taxon>fabids</taxon>
        <taxon>Malpighiales</taxon>
        <taxon>Euphorbiaceae</taxon>
        <taxon>Acalyphoideae</taxon>
        <taxon>Acalypheae</taxon>
        <taxon>Ricinus</taxon>
    </lineage>
</organism>
<feature type="repeat" description="PPR" evidence="3">
    <location>
        <begin position="541"/>
        <end position="575"/>
    </location>
</feature>
<evidence type="ECO:0000313" key="5">
    <source>
        <dbReference type="Proteomes" id="UP000008311"/>
    </source>
</evidence>
<dbReference type="Pfam" id="PF01535">
    <property type="entry name" value="PPR"/>
    <property type="match status" value="5"/>
</dbReference>
<reference evidence="5" key="1">
    <citation type="journal article" date="2010" name="Nat. Biotechnol.">
        <title>Draft genome sequence of the oilseed species Ricinus communis.</title>
        <authorList>
            <person name="Chan A.P."/>
            <person name="Crabtree J."/>
            <person name="Zhao Q."/>
            <person name="Lorenzi H."/>
            <person name="Orvis J."/>
            <person name="Puiu D."/>
            <person name="Melake-Berhan A."/>
            <person name="Jones K.M."/>
            <person name="Redman J."/>
            <person name="Chen G."/>
            <person name="Cahoon E.B."/>
            <person name="Gedil M."/>
            <person name="Stanke M."/>
            <person name="Haas B.J."/>
            <person name="Wortman J.R."/>
            <person name="Fraser-Liggett C.M."/>
            <person name="Ravel J."/>
            <person name="Rabinowicz P.D."/>
        </authorList>
    </citation>
    <scope>NUCLEOTIDE SEQUENCE [LARGE SCALE GENOMIC DNA]</scope>
    <source>
        <strain evidence="5">cv. Hale</strain>
    </source>
</reference>
<keyword evidence="2" id="KW-0677">Repeat</keyword>
<dbReference type="InterPro" id="IPR002885">
    <property type="entry name" value="PPR_rpt"/>
</dbReference>
<evidence type="ECO:0000313" key="4">
    <source>
        <dbReference type="EMBL" id="EEF29801.1"/>
    </source>
</evidence>
<feature type="repeat" description="PPR" evidence="3">
    <location>
        <begin position="260"/>
        <end position="294"/>
    </location>
</feature>
<dbReference type="Gene3D" id="1.25.40.10">
    <property type="entry name" value="Tetratricopeptide repeat domain"/>
    <property type="match status" value="6"/>
</dbReference>
<dbReference type="AlphaFoldDB" id="B9T2W5"/>
<accession>B9T2W5</accession>
<dbReference type="Pfam" id="PF13041">
    <property type="entry name" value="PPR_2"/>
    <property type="match status" value="2"/>
</dbReference>